<dbReference type="GO" id="GO:0005524">
    <property type="term" value="F:ATP binding"/>
    <property type="evidence" value="ECO:0007669"/>
    <property type="project" value="UniProtKB-KW"/>
</dbReference>
<protein>
    <submittedName>
        <fullName evidence="3">MinD/ParA family protein</fullName>
    </submittedName>
</protein>
<evidence type="ECO:0000256" key="2">
    <source>
        <dbReference type="ARBA" id="ARBA00022840"/>
    </source>
</evidence>
<proteinExistence type="predicted"/>
<dbReference type="GO" id="GO:0009898">
    <property type="term" value="C:cytoplasmic side of plasma membrane"/>
    <property type="evidence" value="ECO:0007669"/>
    <property type="project" value="TreeGrafter"/>
</dbReference>
<dbReference type="SUPFAM" id="SSF52540">
    <property type="entry name" value="P-loop containing nucleoside triphosphate hydrolases"/>
    <property type="match status" value="1"/>
</dbReference>
<dbReference type="Pfam" id="PF10609">
    <property type="entry name" value="ParA"/>
    <property type="match status" value="1"/>
</dbReference>
<dbReference type="CDD" id="cd02038">
    <property type="entry name" value="FlhG-like"/>
    <property type="match status" value="1"/>
</dbReference>
<comment type="caution">
    <text evidence="3">The sequence shown here is derived from an EMBL/GenBank/DDBJ whole genome shotgun (WGS) entry which is preliminary data.</text>
</comment>
<dbReference type="Gene3D" id="3.40.50.300">
    <property type="entry name" value="P-loop containing nucleotide triphosphate hydrolases"/>
    <property type="match status" value="1"/>
</dbReference>
<reference evidence="3 4" key="1">
    <citation type="journal article" date="2018" name="Nat. Biotechnol.">
        <title>A standardized bacterial taxonomy based on genome phylogeny substantially revises the tree of life.</title>
        <authorList>
            <person name="Parks D.H."/>
            <person name="Chuvochina M."/>
            <person name="Waite D.W."/>
            <person name="Rinke C."/>
            <person name="Skarshewski A."/>
            <person name="Chaumeil P.A."/>
            <person name="Hugenholtz P."/>
        </authorList>
    </citation>
    <scope>NUCLEOTIDE SEQUENCE [LARGE SCALE GENOMIC DNA]</scope>
    <source>
        <strain evidence="3">UBA9158</strain>
    </source>
</reference>
<dbReference type="GO" id="GO:0051782">
    <property type="term" value="P:negative regulation of cell division"/>
    <property type="evidence" value="ECO:0007669"/>
    <property type="project" value="TreeGrafter"/>
</dbReference>
<accession>A0A3C1KJS3</accession>
<dbReference type="InterPro" id="IPR033875">
    <property type="entry name" value="FlhG"/>
</dbReference>
<gene>
    <name evidence="3" type="ORF">DCP75_03855</name>
</gene>
<dbReference type="InterPro" id="IPR050625">
    <property type="entry name" value="ParA/MinD_ATPase"/>
</dbReference>
<dbReference type="InterPro" id="IPR033756">
    <property type="entry name" value="YlxH/NBP35"/>
</dbReference>
<evidence type="ECO:0000256" key="1">
    <source>
        <dbReference type="ARBA" id="ARBA00022741"/>
    </source>
</evidence>
<name>A0A3C1KJS3_9GAMM</name>
<dbReference type="InterPro" id="IPR025501">
    <property type="entry name" value="MinD_FleN"/>
</dbReference>
<dbReference type="Proteomes" id="UP000259273">
    <property type="component" value="Unassembled WGS sequence"/>
</dbReference>
<dbReference type="PIRSF" id="PIRSF003092">
    <property type="entry name" value="MinD"/>
    <property type="match status" value="1"/>
</dbReference>
<dbReference type="EMBL" id="DMND01000063">
    <property type="protein sequence ID" value="HAN26851.1"/>
    <property type="molecule type" value="Genomic_DNA"/>
</dbReference>
<dbReference type="STRING" id="1121937.GCA_000423125_00721"/>
<dbReference type="GO" id="GO:0005829">
    <property type="term" value="C:cytosol"/>
    <property type="evidence" value="ECO:0007669"/>
    <property type="project" value="TreeGrafter"/>
</dbReference>
<dbReference type="GO" id="GO:0016887">
    <property type="term" value="F:ATP hydrolysis activity"/>
    <property type="evidence" value="ECO:0007669"/>
    <property type="project" value="TreeGrafter"/>
</dbReference>
<dbReference type="InterPro" id="IPR027417">
    <property type="entry name" value="P-loop_NTPase"/>
</dbReference>
<keyword evidence="2" id="KW-0067">ATP-binding</keyword>
<dbReference type="PANTHER" id="PTHR43384">
    <property type="entry name" value="SEPTUM SITE-DETERMINING PROTEIN MIND HOMOLOG, CHLOROPLASTIC-RELATED"/>
    <property type="match status" value="1"/>
</dbReference>
<dbReference type="PANTHER" id="PTHR43384:SF4">
    <property type="entry name" value="CELLULOSE BIOSYNTHESIS PROTEIN BCSQ-RELATED"/>
    <property type="match status" value="1"/>
</dbReference>
<evidence type="ECO:0000313" key="4">
    <source>
        <dbReference type="Proteomes" id="UP000259273"/>
    </source>
</evidence>
<dbReference type="AlphaFoldDB" id="A0A3C1KJS3"/>
<keyword evidence="1" id="KW-0547">Nucleotide-binding</keyword>
<organism evidence="3 4">
    <name type="scientific">Haliea salexigens</name>
    <dbReference type="NCBI Taxonomy" id="287487"/>
    <lineage>
        <taxon>Bacteria</taxon>
        <taxon>Pseudomonadati</taxon>
        <taxon>Pseudomonadota</taxon>
        <taxon>Gammaproteobacteria</taxon>
        <taxon>Cellvibrionales</taxon>
        <taxon>Halieaceae</taxon>
        <taxon>Haliea</taxon>
    </lineage>
</organism>
<sequence>MGEQAPTNVIAVTSGKGGVGKTNVSVNLAAALARQGQSVLLFDADLSLANVDVALGLRPKWDISHVLSGEKTLQEILLPGPGGITVVPASSGVARMANLAPAEQAGLVQAFSELEQPVDTLIVDTGAGIDPTVLTFTSACQRVIVVVCDEPTSLTDAYALIKVLNRDCGVKRFDILANMMDSEWQGRQLLAKLCNVTDTYLDVNVRWLGSVPRDEYLRKAVQAQRAVVLEYPRSSSARALLEIAARISAEPPQPMGGGMAFFIERMLAAREKTG</sequence>
<evidence type="ECO:0000313" key="3">
    <source>
        <dbReference type="EMBL" id="HAN26851.1"/>
    </source>
</evidence>